<protein>
    <submittedName>
        <fullName evidence="1">Uncharacterized protein</fullName>
    </submittedName>
</protein>
<dbReference type="EMBL" id="MLJW01000442">
    <property type="protein sequence ID" value="OIQ87080.1"/>
    <property type="molecule type" value="Genomic_DNA"/>
</dbReference>
<comment type="caution">
    <text evidence="1">The sequence shown here is derived from an EMBL/GenBank/DDBJ whole genome shotgun (WGS) entry which is preliminary data.</text>
</comment>
<dbReference type="AlphaFoldDB" id="A0A1J5QUC9"/>
<gene>
    <name evidence="1" type="ORF">GALL_310700</name>
</gene>
<sequence>MKQNTNFEPMMAEVLVDAVAIRSAGCATGRPASVADSADSAACHCAVNGAITLRRLRSQYRETGFLALPLDQYLSRLARLANVALPTISMNGGERSSRLDPWLALARKIEFNAAHLSLWVRAWFAVEFQPPPSVFVAARDRRGAPLPQPPGSLAESASPEEASAALGRYETRYSPAERRQLDAVLEFLD</sequence>
<proteinExistence type="predicted"/>
<reference evidence="1" key="1">
    <citation type="submission" date="2016-10" db="EMBL/GenBank/DDBJ databases">
        <title>Sequence of Gallionella enrichment culture.</title>
        <authorList>
            <person name="Poehlein A."/>
            <person name="Muehling M."/>
            <person name="Daniel R."/>
        </authorList>
    </citation>
    <scope>NUCLEOTIDE SEQUENCE</scope>
</reference>
<organism evidence="1">
    <name type="scientific">mine drainage metagenome</name>
    <dbReference type="NCBI Taxonomy" id="410659"/>
    <lineage>
        <taxon>unclassified sequences</taxon>
        <taxon>metagenomes</taxon>
        <taxon>ecological metagenomes</taxon>
    </lineage>
</organism>
<evidence type="ECO:0000313" key="1">
    <source>
        <dbReference type="EMBL" id="OIQ87080.1"/>
    </source>
</evidence>
<name>A0A1J5QUC9_9ZZZZ</name>
<accession>A0A1J5QUC9</accession>